<dbReference type="InterPro" id="IPR013762">
    <property type="entry name" value="Integrase-like_cat_sf"/>
</dbReference>
<accession>A0A225V775</accession>
<keyword evidence="1" id="KW-0233">DNA recombination</keyword>
<dbReference type="InterPro" id="IPR011010">
    <property type="entry name" value="DNA_brk_join_enz"/>
</dbReference>
<dbReference type="AlphaFoldDB" id="A0A225V775"/>
<dbReference type="EMBL" id="NBNE01007305">
    <property type="protein sequence ID" value="OWZ00819.1"/>
    <property type="molecule type" value="Genomic_DNA"/>
</dbReference>
<dbReference type="GO" id="GO:0015074">
    <property type="term" value="P:DNA integration"/>
    <property type="evidence" value="ECO:0007669"/>
    <property type="project" value="InterPro"/>
</dbReference>
<reference evidence="3" key="1">
    <citation type="submission" date="2017-03" db="EMBL/GenBank/DDBJ databases">
        <title>Phytopthora megakarya and P. palmivora, two closely related causual agents of cacao black pod achieved similar genome size and gene model numbers by different mechanisms.</title>
        <authorList>
            <person name="Ali S."/>
            <person name="Shao J."/>
            <person name="Larry D.J."/>
            <person name="Kronmiller B."/>
            <person name="Shen D."/>
            <person name="Strem M.D."/>
            <person name="Melnick R.L."/>
            <person name="Guiltinan M.J."/>
            <person name="Tyler B.M."/>
            <person name="Meinhardt L.W."/>
            <person name="Bailey B.A."/>
        </authorList>
    </citation>
    <scope>NUCLEOTIDE SEQUENCE [LARGE SCALE GENOMIC DNA]</scope>
    <source>
        <strain evidence="3">zdho120</strain>
    </source>
</reference>
<proteinExistence type="predicted"/>
<comment type="caution">
    <text evidence="2">The sequence shown here is derived from an EMBL/GenBank/DDBJ whole genome shotgun (WGS) entry which is preliminary data.</text>
</comment>
<dbReference type="GO" id="GO:0003677">
    <property type="term" value="F:DNA binding"/>
    <property type="evidence" value="ECO:0007669"/>
    <property type="project" value="InterPro"/>
</dbReference>
<dbReference type="SUPFAM" id="SSF56349">
    <property type="entry name" value="DNA breaking-rejoining enzymes"/>
    <property type="match status" value="1"/>
</dbReference>
<keyword evidence="3" id="KW-1185">Reference proteome</keyword>
<evidence type="ECO:0000313" key="2">
    <source>
        <dbReference type="EMBL" id="OWZ00819.1"/>
    </source>
</evidence>
<gene>
    <name evidence="2" type="ORF">PHMEG_00027910</name>
</gene>
<dbReference type="OrthoDB" id="123193at2759"/>
<sequence length="215" mass="23955">MAAVAFAHKSVRNVRINYKTPEFEFIARGFNRTNSSVDRKQSCCSRCIANSKISEPAFGAYHEGGYRGIAHCVKATDLVLLNQYGQLTEPRFGDVRSVEIVCRSHKRDPTRQGNVIQHYRSGSNWKTLGVYLTSISCTRTISKSTVATTLRKAAKAVGADPREYSTRSLRIGGACALLNAGKSELVIKLMGRWLSWCFSVYTRLNLAYRKTSCNS</sequence>
<dbReference type="Proteomes" id="UP000198211">
    <property type="component" value="Unassembled WGS sequence"/>
</dbReference>
<evidence type="ECO:0000313" key="3">
    <source>
        <dbReference type="Proteomes" id="UP000198211"/>
    </source>
</evidence>
<protein>
    <submittedName>
        <fullName evidence="2">Uncharacterized protein</fullName>
    </submittedName>
</protein>
<organism evidence="2 3">
    <name type="scientific">Phytophthora megakarya</name>
    <dbReference type="NCBI Taxonomy" id="4795"/>
    <lineage>
        <taxon>Eukaryota</taxon>
        <taxon>Sar</taxon>
        <taxon>Stramenopiles</taxon>
        <taxon>Oomycota</taxon>
        <taxon>Peronosporomycetes</taxon>
        <taxon>Peronosporales</taxon>
        <taxon>Peronosporaceae</taxon>
        <taxon>Phytophthora</taxon>
    </lineage>
</organism>
<name>A0A225V775_9STRA</name>
<dbReference type="GO" id="GO:0006310">
    <property type="term" value="P:DNA recombination"/>
    <property type="evidence" value="ECO:0007669"/>
    <property type="project" value="UniProtKB-KW"/>
</dbReference>
<dbReference type="Gene3D" id="1.10.443.10">
    <property type="entry name" value="Intergrase catalytic core"/>
    <property type="match status" value="1"/>
</dbReference>
<evidence type="ECO:0000256" key="1">
    <source>
        <dbReference type="ARBA" id="ARBA00023172"/>
    </source>
</evidence>